<dbReference type="Gene3D" id="1.20.5.300">
    <property type="match status" value="1"/>
</dbReference>
<dbReference type="InterPro" id="IPR019775">
    <property type="entry name" value="WD40_repeat_CS"/>
</dbReference>
<feature type="compositionally biased region" description="Basic and acidic residues" evidence="8">
    <location>
        <begin position="179"/>
        <end position="192"/>
    </location>
</feature>
<feature type="region of interest" description="Disordered" evidence="8">
    <location>
        <begin position="162"/>
        <end position="250"/>
    </location>
</feature>
<evidence type="ECO:0000256" key="3">
    <source>
        <dbReference type="ARBA" id="ARBA00022737"/>
    </source>
</evidence>
<keyword evidence="2 6" id="KW-0853">WD repeat</keyword>
<evidence type="ECO:0000259" key="9">
    <source>
        <dbReference type="Pfam" id="PF08232"/>
    </source>
</evidence>
<feature type="repeat" description="WD" evidence="6">
    <location>
        <begin position="795"/>
        <end position="829"/>
    </location>
</feature>
<evidence type="ECO:0000256" key="8">
    <source>
        <dbReference type="SAM" id="MobiDB-lite"/>
    </source>
</evidence>
<dbReference type="Gene3D" id="2.130.10.10">
    <property type="entry name" value="YVTN repeat-like/Quinoprotein amine dehydrogenase"/>
    <property type="match status" value="3"/>
</dbReference>
<feature type="repeat" description="WD" evidence="6">
    <location>
        <begin position="748"/>
        <end position="790"/>
    </location>
</feature>
<keyword evidence="11" id="KW-1185">Reference proteome</keyword>
<accession>A0AAD9FQS5</accession>
<dbReference type="PANTHER" id="PTHR15653">
    <property type="entry name" value="STRIATIN"/>
    <property type="match status" value="1"/>
</dbReference>
<evidence type="ECO:0000313" key="10">
    <source>
        <dbReference type="EMBL" id="KAK1924467.1"/>
    </source>
</evidence>
<dbReference type="SUPFAM" id="SSF50978">
    <property type="entry name" value="WD40 repeat-like"/>
    <property type="match status" value="1"/>
</dbReference>
<dbReference type="AlphaFoldDB" id="A0AAD9FQS5"/>
<feature type="coiled-coil region" evidence="7">
    <location>
        <begin position="110"/>
        <end position="144"/>
    </location>
</feature>
<feature type="domain" description="Striatin N-terminal" evidence="9">
    <location>
        <begin position="92"/>
        <end position="264"/>
    </location>
</feature>
<dbReference type="SMART" id="SM00320">
    <property type="entry name" value="WD40"/>
    <property type="match status" value="6"/>
</dbReference>
<proteinExistence type="inferred from homology"/>
<evidence type="ECO:0000256" key="7">
    <source>
        <dbReference type="SAM" id="Coils"/>
    </source>
</evidence>
<organism evidence="10 11">
    <name type="scientific">Papiliotrema laurentii</name>
    <name type="common">Cryptococcus laurentii</name>
    <dbReference type="NCBI Taxonomy" id="5418"/>
    <lineage>
        <taxon>Eukaryota</taxon>
        <taxon>Fungi</taxon>
        <taxon>Dikarya</taxon>
        <taxon>Basidiomycota</taxon>
        <taxon>Agaricomycotina</taxon>
        <taxon>Tremellomycetes</taxon>
        <taxon>Tremellales</taxon>
        <taxon>Rhynchogastremaceae</taxon>
        <taxon>Papiliotrema</taxon>
    </lineage>
</organism>
<dbReference type="InterPro" id="IPR013258">
    <property type="entry name" value="Striatin_N"/>
</dbReference>
<feature type="compositionally biased region" description="Basic and acidic residues" evidence="8">
    <location>
        <begin position="287"/>
        <end position="305"/>
    </location>
</feature>
<keyword evidence="4" id="KW-0112">Calmodulin-binding</keyword>
<dbReference type="GO" id="GO:0005516">
    <property type="term" value="F:calmodulin binding"/>
    <property type="evidence" value="ECO:0007669"/>
    <property type="project" value="UniProtKB-KW"/>
</dbReference>
<evidence type="ECO:0000256" key="1">
    <source>
        <dbReference type="ARBA" id="ARBA00009616"/>
    </source>
</evidence>
<feature type="region of interest" description="Disordered" evidence="8">
    <location>
        <begin position="1"/>
        <end position="87"/>
    </location>
</feature>
<dbReference type="Pfam" id="PF08232">
    <property type="entry name" value="Striatin"/>
    <property type="match status" value="1"/>
</dbReference>
<evidence type="ECO:0000256" key="2">
    <source>
        <dbReference type="ARBA" id="ARBA00022574"/>
    </source>
</evidence>
<feature type="repeat" description="WD" evidence="6">
    <location>
        <begin position="553"/>
        <end position="586"/>
    </location>
</feature>
<dbReference type="InterPro" id="IPR036322">
    <property type="entry name" value="WD40_repeat_dom_sf"/>
</dbReference>
<feature type="compositionally biased region" description="Basic and acidic residues" evidence="8">
    <location>
        <begin position="350"/>
        <end position="361"/>
    </location>
</feature>
<evidence type="ECO:0000256" key="4">
    <source>
        <dbReference type="ARBA" id="ARBA00022860"/>
    </source>
</evidence>
<protein>
    <submittedName>
        <fullName evidence="10">Nuclear mRNA splicing, via spliceosome-related protein</fullName>
    </submittedName>
</protein>
<comment type="caution">
    <text evidence="10">The sequence shown here is derived from an EMBL/GenBank/DDBJ whole genome shotgun (WGS) entry which is preliminary data.</text>
</comment>
<gene>
    <name evidence="10" type="ORF">DB88DRAFT_472964</name>
</gene>
<dbReference type="PRINTS" id="PR00320">
    <property type="entry name" value="GPROTEINBRPT"/>
</dbReference>
<feature type="compositionally biased region" description="Polar residues" evidence="8">
    <location>
        <begin position="312"/>
        <end position="322"/>
    </location>
</feature>
<feature type="repeat" description="WD" evidence="6">
    <location>
        <begin position="634"/>
        <end position="646"/>
    </location>
</feature>
<dbReference type="EMBL" id="JAODAN010000005">
    <property type="protein sequence ID" value="KAK1924467.1"/>
    <property type="molecule type" value="Genomic_DNA"/>
</dbReference>
<name>A0AAD9FQS5_PAPLA</name>
<keyword evidence="3" id="KW-0677">Repeat</keyword>
<keyword evidence="5 7" id="KW-0175">Coiled coil</keyword>
<feature type="compositionally biased region" description="Basic and acidic residues" evidence="8">
    <location>
        <begin position="403"/>
        <end position="418"/>
    </location>
</feature>
<comment type="similarity">
    <text evidence="1">Belongs to the WD repeat striatin family.</text>
</comment>
<evidence type="ECO:0000256" key="6">
    <source>
        <dbReference type="PROSITE-ProRule" id="PRU00221"/>
    </source>
</evidence>
<feature type="repeat" description="WD" evidence="6">
    <location>
        <begin position="498"/>
        <end position="540"/>
    </location>
</feature>
<dbReference type="Proteomes" id="UP001182556">
    <property type="component" value="Unassembled WGS sequence"/>
</dbReference>
<dbReference type="PROSITE" id="PS00678">
    <property type="entry name" value="WD_REPEATS_1"/>
    <property type="match status" value="1"/>
</dbReference>
<dbReference type="InterPro" id="IPR015943">
    <property type="entry name" value="WD40/YVTN_repeat-like_dom_sf"/>
</dbReference>
<dbReference type="PROSITE" id="PS50294">
    <property type="entry name" value="WD_REPEATS_REGION"/>
    <property type="match status" value="4"/>
</dbReference>
<reference evidence="10" key="1">
    <citation type="submission" date="2023-02" db="EMBL/GenBank/DDBJ databases">
        <title>Identification and recombinant expression of a fungal hydrolase from Papiliotrema laurentii that hydrolyzes apple cutin and clears colloidal polyester polyurethane.</title>
        <authorList>
            <consortium name="DOE Joint Genome Institute"/>
            <person name="Roman V.A."/>
            <person name="Bojanowski C."/>
            <person name="Crable B.R."/>
            <person name="Wagner D.N."/>
            <person name="Hung C.S."/>
            <person name="Nadeau L.J."/>
            <person name="Schratz L."/>
            <person name="Haridas S."/>
            <person name="Pangilinan J."/>
            <person name="Lipzen A."/>
            <person name="Na H."/>
            <person name="Yan M."/>
            <person name="Ng V."/>
            <person name="Grigoriev I.V."/>
            <person name="Spatafora J.W."/>
            <person name="Barlow D."/>
            <person name="Biffinger J."/>
            <person name="Kelley-Loughnane N."/>
            <person name="Varaljay V.A."/>
            <person name="Crookes-Goodson W.J."/>
        </authorList>
    </citation>
    <scope>NUCLEOTIDE SEQUENCE</scope>
    <source>
        <strain evidence="10">5307AH</strain>
    </source>
</reference>
<dbReference type="Pfam" id="PF00400">
    <property type="entry name" value="WD40"/>
    <property type="match status" value="5"/>
</dbReference>
<feature type="compositionally biased region" description="Low complexity" evidence="8">
    <location>
        <begin position="24"/>
        <end position="82"/>
    </location>
</feature>
<feature type="compositionally biased region" description="Polar residues" evidence="8">
    <location>
        <begin position="209"/>
        <end position="220"/>
    </location>
</feature>
<feature type="region of interest" description="Disordered" evidence="8">
    <location>
        <begin position="263"/>
        <end position="426"/>
    </location>
</feature>
<dbReference type="InterPro" id="IPR020472">
    <property type="entry name" value="WD40_PAC1"/>
</dbReference>
<dbReference type="InterPro" id="IPR051488">
    <property type="entry name" value="WD_repeat_striatin"/>
</dbReference>
<feature type="compositionally biased region" description="Basic and acidic residues" evidence="8">
    <location>
        <begin position="239"/>
        <end position="250"/>
    </location>
</feature>
<feature type="compositionally biased region" description="Polar residues" evidence="8">
    <location>
        <begin position="329"/>
        <end position="346"/>
    </location>
</feature>
<evidence type="ECO:0000256" key="5">
    <source>
        <dbReference type="ARBA" id="ARBA00023054"/>
    </source>
</evidence>
<dbReference type="PROSITE" id="PS50082">
    <property type="entry name" value="WD_REPEATS_2"/>
    <property type="match status" value="5"/>
</dbReference>
<sequence>MIRGYNPNIHHNNQGYPPSLYHTQQPQQQQYHQQQPHQQQQQQQQQHQQPQSMLNGQHGQPQLQQQQGNGAPSTDAQSQAASGGQGGQEMNLASVLHYLQSEWRRWERDRNEWEIERAEMRARIALLEGQRRSAENLKVDLLRRVKMLEFALRQERTKTVNTAGKTGTLAPSRLAALQDEDRASVKEEKEGSMSEGSEEGSSDRPKANGSGSNKPAQTVSGRAMPDTSAWKSIGGVPPRDPKSRARSREYLKQCLQEITYLTSPGALNPLPARPPISITDPVLSGEHLGDLQRSENIERPRKVIPDDLPPSQFASKAESNPESQDENASKSQVEANSTRPNESESAVKTVEVEVKGDRQADSRPTLPSHARVAESSGRPPSSPIVRTASLPDTETNGDPPTDSDGKNVKSEDQSDEHAGTGAQMLTAIYRPESAAAWRAELKAANEKATKIKASKSTTSDSGDTDELAALSLSSAEDEDVKGEPSDASERVWTTRRSLKSHLDIVRSVSFAHGPGVMLASGGDDNTVKVWSVEQSSILQRRTGAKEIEPIATYRGHTAPVTSVVVSSSLNSIFSGSMDTTIRVWQLPASNQDPYGPYDPSIAIQTLEGHTDIVWDLTLLPPTDSAGKNAKEKRLVSASADGTIKVWTSEEGKWSLKASYSFEGAVPTCLAQFSHDFGKVLVGLTNGLVKLKDVETGEDVMSFGEVLEDAQPNAILSHPTLPAIISAHEDGHLRFFDAKTSSTSPSHTILAHPGAITSLALSHLSPTSVLTASVDCTVRLWDLAKKTSLQEFAGHRKRSDEGVCAVASHPDLPIVASAGADGVVRLWSTA</sequence>
<dbReference type="InterPro" id="IPR001680">
    <property type="entry name" value="WD40_rpt"/>
</dbReference>
<feature type="region of interest" description="Disordered" evidence="8">
    <location>
        <begin position="446"/>
        <end position="465"/>
    </location>
</feature>
<dbReference type="CDD" id="cd00200">
    <property type="entry name" value="WD40"/>
    <property type="match status" value="1"/>
</dbReference>
<evidence type="ECO:0000313" key="11">
    <source>
        <dbReference type="Proteomes" id="UP001182556"/>
    </source>
</evidence>
<dbReference type="PANTHER" id="PTHR15653:SF0">
    <property type="entry name" value="CONNECTOR OF KINASE TO AP-1, ISOFORM E"/>
    <property type="match status" value="1"/>
</dbReference>